<feature type="region of interest" description="Disordered" evidence="1">
    <location>
        <begin position="247"/>
        <end position="273"/>
    </location>
</feature>
<evidence type="ECO:0000256" key="1">
    <source>
        <dbReference type="SAM" id="MobiDB-lite"/>
    </source>
</evidence>
<sequence>MELADFLRLLLRRLWLVALVAGTAALAGYYVTKDDPVEYERSMTFVVRPSDALDSGDIAGVLGELQQDGPVIQSVVGTLNSRRFRSGAAERGGVSEGAAAPTIEATTRSGSDVLDVHLRGRDSEALVPVGDAFAKLATRWVADTYRIYQLESLGAEARPRELPSRQPKVMGAALVGGVLLALALIFLEGVVRRGPSRPEDGAMAYAPHGRTAVYGPGAGLAPAAVAAAHPANGMSALARSAAGDVVRNGAGSGPSEVDDAAVEKRSGPRWRRS</sequence>
<keyword evidence="2" id="KW-0472">Membrane</keyword>
<evidence type="ECO:0000313" key="3">
    <source>
        <dbReference type="EMBL" id="CAA9485908.1"/>
    </source>
</evidence>
<evidence type="ECO:0000256" key="2">
    <source>
        <dbReference type="SAM" id="Phobius"/>
    </source>
</evidence>
<proteinExistence type="predicted"/>
<keyword evidence="2" id="KW-1133">Transmembrane helix</keyword>
<gene>
    <name evidence="3" type="ORF">AVDCRST_MAG69-1060</name>
</gene>
<reference evidence="3" key="1">
    <citation type="submission" date="2020-02" db="EMBL/GenBank/DDBJ databases">
        <authorList>
            <person name="Meier V. D."/>
        </authorList>
    </citation>
    <scope>NUCLEOTIDE SEQUENCE</scope>
    <source>
        <strain evidence="3">AVDCRST_MAG69</strain>
    </source>
</reference>
<keyword evidence="2" id="KW-0812">Transmembrane</keyword>
<name>A0A6J4S9A6_9ACTN</name>
<protein>
    <recommendedName>
        <fullName evidence="4">Polysaccharide chain length determinant N-terminal domain-containing protein</fullName>
    </recommendedName>
</protein>
<accession>A0A6J4S9A6</accession>
<feature type="transmembrane region" description="Helical" evidence="2">
    <location>
        <begin position="169"/>
        <end position="187"/>
    </location>
</feature>
<dbReference type="AlphaFoldDB" id="A0A6J4S9A6"/>
<organism evidence="3">
    <name type="scientific">uncultured Solirubrobacteraceae bacterium</name>
    <dbReference type="NCBI Taxonomy" id="1162706"/>
    <lineage>
        <taxon>Bacteria</taxon>
        <taxon>Bacillati</taxon>
        <taxon>Actinomycetota</taxon>
        <taxon>Thermoleophilia</taxon>
        <taxon>Solirubrobacterales</taxon>
        <taxon>Solirubrobacteraceae</taxon>
        <taxon>environmental samples</taxon>
    </lineage>
</organism>
<dbReference type="EMBL" id="CADCVP010000120">
    <property type="protein sequence ID" value="CAA9485908.1"/>
    <property type="molecule type" value="Genomic_DNA"/>
</dbReference>
<evidence type="ECO:0008006" key="4">
    <source>
        <dbReference type="Google" id="ProtNLM"/>
    </source>
</evidence>
<feature type="transmembrane region" description="Helical" evidence="2">
    <location>
        <begin position="12"/>
        <end position="31"/>
    </location>
</feature>